<feature type="transmembrane region" description="Helical" evidence="6">
    <location>
        <begin position="293"/>
        <end position="312"/>
    </location>
</feature>
<evidence type="ECO:0000256" key="6">
    <source>
        <dbReference type="SAM" id="Phobius"/>
    </source>
</evidence>
<comment type="subcellular location">
    <subcellularLocation>
        <location evidence="1">Cell membrane</location>
    </subcellularLocation>
</comment>
<evidence type="ECO:0000256" key="2">
    <source>
        <dbReference type="ARBA" id="ARBA00022475"/>
    </source>
</evidence>
<feature type="domain" description="Glycosyltransferase 2-like" evidence="7">
    <location>
        <begin position="40"/>
        <end position="151"/>
    </location>
</feature>
<proteinExistence type="predicted"/>
<keyword evidence="9" id="KW-1185">Reference proteome</keyword>
<dbReference type="EMBL" id="WVHT01000005">
    <property type="protein sequence ID" value="MXV51853.1"/>
    <property type="molecule type" value="Genomic_DNA"/>
</dbReference>
<keyword evidence="5 6" id="KW-0472">Membrane</keyword>
<dbReference type="AlphaFoldDB" id="A0A7K1YB98"/>
<evidence type="ECO:0000259" key="7">
    <source>
        <dbReference type="Pfam" id="PF00535"/>
    </source>
</evidence>
<feature type="transmembrane region" description="Helical" evidence="6">
    <location>
        <begin position="324"/>
        <end position="346"/>
    </location>
</feature>
<keyword evidence="6" id="KW-0812">Transmembrane</keyword>
<dbReference type="PANTHER" id="PTHR43646">
    <property type="entry name" value="GLYCOSYLTRANSFERASE"/>
    <property type="match status" value="1"/>
</dbReference>
<sequence>MILLYLIFCFLILRFSVTVFNFISNPKLPHSPRHYHELVSVLIPARDEANDIVALLTSLKIQDYQHIEVIILNDNSSDDTYTVCREFCSLDSRFKIINGKELPAGWLGKNFACHQLAENATGKYLLFMDADEQIADGAIEAAIHRMRVSRLSLLSLFTNQVTVSLGEKLVVPLMHFILLNLLPLRLVRLSRNASFAAASGQFMFFKAEDYRLNKWHEQVKNKVVEDIEIMKLVKSSGYNGEALLANGFVFCRMYKTFDEAISGFGKNLLAGFNNSIAGLLFYEFLIFGGQLYTLYYMDVSLLLFAITLIILSRVMISLLSGQSVIYNVILHPFQMIALLTVAIISIKNYLTNRIVWKGRIINPG</sequence>
<evidence type="ECO:0000256" key="3">
    <source>
        <dbReference type="ARBA" id="ARBA00022676"/>
    </source>
</evidence>
<dbReference type="Pfam" id="PF00535">
    <property type="entry name" value="Glycos_transf_2"/>
    <property type="match status" value="1"/>
</dbReference>
<dbReference type="GO" id="GO:0016757">
    <property type="term" value="F:glycosyltransferase activity"/>
    <property type="evidence" value="ECO:0007669"/>
    <property type="project" value="UniProtKB-KW"/>
</dbReference>
<dbReference type="InterPro" id="IPR001173">
    <property type="entry name" value="Glyco_trans_2-like"/>
</dbReference>
<comment type="caution">
    <text evidence="8">The sequence shown here is derived from an EMBL/GenBank/DDBJ whole genome shotgun (WGS) entry which is preliminary data.</text>
</comment>
<keyword evidence="6" id="KW-1133">Transmembrane helix</keyword>
<dbReference type="InterPro" id="IPR029044">
    <property type="entry name" value="Nucleotide-diphossugar_trans"/>
</dbReference>
<dbReference type="CDD" id="cd00761">
    <property type="entry name" value="Glyco_tranf_GTA_type"/>
    <property type="match status" value="1"/>
</dbReference>
<evidence type="ECO:0000256" key="1">
    <source>
        <dbReference type="ARBA" id="ARBA00004236"/>
    </source>
</evidence>
<evidence type="ECO:0000256" key="4">
    <source>
        <dbReference type="ARBA" id="ARBA00022679"/>
    </source>
</evidence>
<evidence type="ECO:0000313" key="8">
    <source>
        <dbReference type="EMBL" id="MXV51853.1"/>
    </source>
</evidence>
<name>A0A7K1YB98_9SPHI</name>
<accession>A0A7K1YB98</accession>
<reference evidence="8 9" key="1">
    <citation type="submission" date="2019-11" db="EMBL/GenBank/DDBJ databases">
        <title>Pedobacter sp. HMF7647 Genome sequencing and assembly.</title>
        <authorList>
            <person name="Kang H."/>
            <person name="Kim H."/>
            <person name="Joh K."/>
        </authorList>
    </citation>
    <scope>NUCLEOTIDE SEQUENCE [LARGE SCALE GENOMIC DNA]</scope>
    <source>
        <strain evidence="8 9">HMF7647</strain>
    </source>
</reference>
<dbReference type="RefSeq" id="WP_160845027.1">
    <property type="nucleotide sequence ID" value="NZ_WVHT01000005.1"/>
</dbReference>
<keyword evidence="3" id="KW-0328">Glycosyltransferase</keyword>
<evidence type="ECO:0000313" key="9">
    <source>
        <dbReference type="Proteomes" id="UP000466586"/>
    </source>
</evidence>
<dbReference type="PANTHER" id="PTHR43646:SF2">
    <property type="entry name" value="GLYCOSYLTRANSFERASE 2-LIKE DOMAIN-CONTAINING PROTEIN"/>
    <property type="match status" value="1"/>
</dbReference>
<dbReference type="Gene3D" id="3.90.550.10">
    <property type="entry name" value="Spore Coat Polysaccharide Biosynthesis Protein SpsA, Chain A"/>
    <property type="match status" value="1"/>
</dbReference>
<keyword evidence="2" id="KW-1003">Cell membrane</keyword>
<organism evidence="8 9">
    <name type="scientific">Hufsiella arboris</name>
    <dbReference type="NCBI Taxonomy" id="2695275"/>
    <lineage>
        <taxon>Bacteria</taxon>
        <taxon>Pseudomonadati</taxon>
        <taxon>Bacteroidota</taxon>
        <taxon>Sphingobacteriia</taxon>
        <taxon>Sphingobacteriales</taxon>
        <taxon>Sphingobacteriaceae</taxon>
        <taxon>Hufsiella</taxon>
    </lineage>
</organism>
<dbReference type="GO" id="GO:0005886">
    <property type="term" value="C:plasma membrane"/>
    <property type="evidence" value="ECO:0007669"/>
    <property type="project" value="UniProtKB-SubCell"/>
</dbReference>
<dbReference type="SUPFAM" id="SSF53448">
    <property type="entry name" value="Nucleotide-diphospho-sugar transferases"/>
    <property type="match status" value="1"/>
</dbReference>
<protein>
    <submittedName>
        <fullName evidence="8">Glycosyltransferase</fullName>
    </submittedName>
</protein>
<gene>
    <name evidence="8" type="ORF">GS399_12785</name>
</gene>
<dbReference type="Proteomes" id="UP000466586">
    <property type="component" value="Unassembled WGS sequence"/>
</dbReference>
<evidence type="ECO:0000256" key="5">
    <source>
        <dbReference type="ARBA" id="ARBA00023136"/>
    </source>
</evidence>
<keyword evidence="4 8" id="KW-0808">Transferase</keyword>